<feature type="region of interest" description="Disordered" evidence="1">
    <location>
        <begin position="104"/>
        <end position="123"/>
    </location>
</feature>
<organism evidence="3 4">
    <name type="scientific">Catellatospora coxensis</name>
    <dbReference type="NCBI Taxonomy" id="310354"/>
    <lineage>
        <taxon>Bacteria</taxon>
        <taxon>Bacillati</taxon>
        <taxon>Actinomycetota</taxon>
        <taxon>Actinomycetes</taxon>
        <taxon>Micromonosporales</taxon>
        <taxon>Micromonosporaceae</taxon>
        <taxon>Catellatospora</taxon>
    </lineage>
</organism>
<gene>
    <name evidence="3" type="ORF">Cco03nite_42040</name>
</gene>
<protein>
    <submittedName>
        <fullName evidence="3">Uncharacterized protein</fullName>
    </submittedName>
</protein>
<comment type="caution">
    <text evidence="3">The sequence shown here is derived from an EMBL/GenBank/DDBJ whole genome shotgun (WGS) entry which is preliminary data.</text>
</comment>
<reference evidence="3 4" key="1">
    <citation type="submission" date="2021-01" db="EMBL/GenBank/DDBJ databases">
        <title>Whole genome shotgun sequence of Catellatospora coxensis NBRC 107359.</title>
        <authorList>
            <person name="Komaki H."/>
            <person name="Tamura T."/>
        </authorList>
    </citation>
    <scope>NUCLEOTIDE SEQUENCE [LARGE SCALE GENOMIC DNA]</scope>
    <source>
        <strain evidence="3 4">NBRC 107359</strain>
    </source>
</reference>
<feature type="chain" id="PRO_5035300219" evidence="2">
    <location>
        <begin position="32"/>
        <end position="123"/>
    </location>
</feature>
<evidence type="ECO:0000256" key="1">
    <source>
        <dbReference type="SAM" id="MobiDB-lite"/>
    </source>
</evidence>
<accession>A0A8J3P8H4</accession>
<dbReference type="AlphaFoldDB" id="A0A8J3P8H4"/>
<dbReference type="Proteomes" id="UP000630887">
    <property type="component" value="Unassembled WGS sequence"/>
</dbReference>
<proteinExistence type="predicted"/>
<keyword evidence="4" id="KW-1185">Reference proteome</keyword>
<sequence length="123" mass="12278">MEITFITPNAVVPALAAACATSVAVAPIALAASSQLAPAGHATRGAVGALGLATVTGLPVAQLPVLRQLAWNPNPIKVAPVGAAKPKSTTSTISTTLAYRNQESSGMKLDGFSGLPPRGKPKV</sequence>
<feature type="signal peptide" evidence="2">
    <location>
        <begin position="1"/>
        <end position="31"/>
    </location>
</feature>
<evidence type="ECO:0000256" key="2">
    <source>
        <dbReference type="SAM" id="SignalP"/>
    </source>
</evidence>
<dbReference type="RefSeq" id="WP_203693847.1">
    <property type="nucleotide sequence ID" value="NZ_BAAALC010000017.1"/>
</dbReference>
<dbReference type="EMBL" id="BONI01000035">
    <property type="protein sequence ID" value="GIG07504.1"/>
    <property type="molecule type" value="Genomic_DNA"/>
</dbReference>
<keyword evidence="2" id="KW-0732">Signal</keyword>
<name>A0A8J3P8H4_9ACTN</name>
<evidence type="ECO:0000313" key="4">
    <source>
        <dbReference type="Proteomes" id="UP000630887"/>
    </source>
</evidence>
<evidence type="ECO:0000313" key="3">
    <source>
        <dbReference type="EMBL" id="GIG07504.1"/>
    </source>
</evidence>